<dbReference type="AlphaFoldDB" id="A0A9N9SN27"/>
<proteinExistence type="predicted"/>
<evidence type="ECO:0000313" key="2">
    <source>
        <dbReference type="EMBL" id="CAG9825749.1"/>
    </source>
</evidence>
<protein>
    <recommendedName>
        <fullName evidence="1">Integrase core domain-containing protein</fullName>
    </recommendedName>
</protein>
<feature type="domain" description="Integrase core" evidence="1">
    <location>
        <begin position="34"/>
        <end position="214"/>
    </location>
</feature>
<dbReference type="InterPro" id="IPR058913">
    <property type="entry name" value="Integrase_dom_put"/>
</dbReference>
<reference evidence="2" key="2">
    <citation type="submission" date="2022-10" db="EMBL/GenBank/DDBJ databases">
        <authorList>
            <consortium name="ENA_rothamsted_submissions"/>
            <consortium name="culmorum"/>
            <person name="King R."/>
        </authorList>
    </citation>
    <scope>NUCLEOTIDE SEQUENCE</scope>
</reference>
<dbReference type="Proteomes" id="UP001153737">
    <property type="component" value="Chromosome 9"/>
</dbReference>
<dbReference type="PANTHER" id="PTHR46791:SF13">
    <property type="entry name" value="CLR5 DOMAIN-CONTAINING PROTEIN"/>
    <property type="match status" value="1"/>
</dbReference>
<dbReference type="EMBL" id="OU896715">
    <property type="protein sequence ID" value="CAG9825749.1"/>
    <property type="molecule type" value="Genomic_DNA"/>
</dbReference>
<keyword evidence="3" id="KW-1185">Reference proteome</keyword>
<evidence type="ECO:0000259" key="1">
    <source>
        <dbReference type="Pfam" id="PF24764"/>
    </source>
</evidence>
<dbReference type="Pfam" id="PF24764">
    <property type="entry name" value="rva_4"/>
    <property type="match status" value="1"/>
</dbReference>
<sequence>MAILKIVKWSLSTERLRTTGVDFRTRRRLRRRQYKNKGPNFLWHMDCYDKLKPYGICISRCIDGFSRKIIWLRAGQNSNNPKIIAGYYIDALHRIGGCSQTIRADLGTENGVVIEIQTSLIEIRGGAGSSLPPFLYGTSPSNQRIEAWWAILRKHHSQYWMNVFQVLKEDGLFSGSFLEKALVQFCFMRIIPDELDDVVTEWDTHRLSTSRNSISKRQALYHVSHATNLFHKRLLTFNTHIFPSCSKNDENTVLREVEEGPPFQWPKFYVTKEKLSDFEFYDLVDHKKIKDHVEGILTPDEDPYPDPPVSILSSPKARAIKATQTPISIEYQKGVTHLAPSNVGPDFLDLPLPYLGDVLS</sequence>
<dbReference type="OrthoDB" id="6576250at2759"/>
<organism evidence="2 3">
    <name type="scientific">Phaedon cochleariae</name>
    <name type="common">Mustard beetle</name>
    <dbReference type="NCBI Taxonomy" id="80249"/>
    <lineage>
        <taxon>Eukaryota</taxon>
        <taxon>Metazoa</taxon>
        <taxon>Ecdysozoa</taxon>
        <taxon>Arthropoda</taxon>
        <taxon>Hexapoda</taxon>
        <taxon>Insecta</taxon>
        <taxon>Pterygota</taxon>
        <taxon>Neoptera</taxon>
        <taxon>Endopterygota</taxon>
        <taxon>Coleoptera</taxon>
        <taxon>Polyphaga</taxon>
        <taxon>Cucujiformia</taxon>
        <taxon>Chrysomeloidea</taxon>
        <taxon>Chrysomelidae</taxon>
        <taxon>Chrysomelinae</taxon>
        <taxon>Chrysomelini</taxon>
        <taxon>Phaedon</taxon>
    </lineage>
</organism>
<evidence type="ECO:0000313" key="3">
    <source>
        <dbReference type="Proteomes" id="UP001153737"/>
    </source>
</evidence>
<gene>
    <name evidence="2" type="ORF">PHAECO_LOCUS12795</name>
</gene>
<dbReference type="PANTHER" id="PTHR46791">
    <property type="entry name" value="EXPRESSED PROTEIN"/>
    <property type="match status" value="1"/>
</dbReference>
<accession>A0A9N9SN27</accession>
<name>A0A9N9SN27_PHACE</name>
<reference evidence="2" key="1">
    <citation type="submission" date="2022-01" db="EMBL/GenBank/DDBJ databases">
        <authorList>
            <person name="King R."/>
        </authorList>
    </citation>
    <scope>NUCLEOTIDE SEQUENCE</scope>
</reference>